<dbReference type="Pfam" id="PF08421">
    <property type="entry name" value="Methyltransf_13"/>
    <property type="match status" value="1"/>
</dbReference>
<accession>A0ABD6NZM9</accession>
<proteinExistence type="predicted"/>
<dbReference type="InterPro" id="IPR029063">
    <property type="entry name" value="SAM-dependent_MTases_sf"/>
</dbReference>
<keyword evidence="3" id="KW-0489">Methyltransferase</keyword>
<gene>
    <name evidence="3" type="ORF">A5672_24750</name>
</gene>
<dbReference type="InterPro" id="IPR013691">
    <property type="entry name" value="MeTrfase_14"/>
</dbReference>
<dbReference type="Gene3D" id="6.10.250.3100">
    <property type="match status" value="1"/>
</dbReference>
<name>A0ABD6NZM9_9MYCO</name>
<organism evidence="3 4">
    <name type="scientific">Mycobacterium alsense</name>
    <dbReference type="NCBI Taxonomy" id="324058"/>
    <lineage>
        <taxon>Bacteria</taxon>
        <taxon>Bacillati</taxon>
        <taxon>Actinomycetota</taxon>
        <taxon>Actinomycetes</taxon>
        <taxon>Mycobacteriales</taxon>
        <taxon>Mycobacteriaceae</taxon>
        <taxon>Mycobacterium</taxon>
    </lineage>
</organism>
<evidence type="ECO:0000259" key="2">
    <source>
        <dbReference type="Pfam" id="PF08484"/>
    </source>
</evidence>
<evidence type="ECO:0000259" key="1">
    <source>
        <dbReference type="Pfam" id="PF08421"/>
    </source>
</evidence>
<keyword evidence="3" id="KW-0808">Transferase</keyword>
<feature type="domain" description="Methyltransferase putative zinc binding" evidence="1">
    <location>
        <begin position="3"/>
        <end position="64"/>
    </location>
</feature>
<evidence type="ECO:0000313" key="3">
    <source>
        <dbReference type="EMBL" id="OBG33186.1"/>
    </source>
</evidence>
<dbReference type="Gene3D" id="3.40.50.720">
    <property type="entry name" value="NAD(P)-binding Rossmann-like Domain"/>
    <property type="match status" value="1"/>
</dbReference>
<protein>
    <submittedName>
        <fullName evidence="3">SAM-dependent methyltransferase</fullName>
    </submittedName>
</protein>
<dbReference type="PANTHER" id="PTHR45036:SF1">
    <property type="entry name" value="METHYLTRANSFERASE LIKE 7A"/>
    <property type="match status" value="1"/>
</dbReference>
<reference evidence="3 4" key="1">
    <citation type="submission" date="2016-06" db="EMBL/GenBank/DDBJ databases">
        <authorList>
            <person name="Sutton G."/>
            <person name="Brinkac L."/>
            <person name="Sanka R."/>
            <person name="Adams M."/>
            <person name="Lau E."/>
            <person name="Sam S."/>
            <person name="Sreng N."/>
            <person name="Him V."/>
            <person name="Kerleguer A."/>
            <person name="Cheng S."/>
        </authorList>
    </citation>
    <scope>NUCLEOTIDE SEQUENCE [LARGE SCALE GENOMIC DNA]</scope>
    <source>
        <strain evidence="3 4">E2978</strain>
    </source>
</reference>
<dbReference type="Gene3D" id="6.20.50.110">
    <property type="entry name" value="Methyltransferase, zinc-binding domain"/>
    <property type="match status" value="1"/>
</dbReference>
<dbReference type="GO" id="GO:0032259">
    <property type="term" value="P:methylation"/>
    <property type="evidence" value="ECO:0007669"/>
    <property type="project" value="UniProtKB-KW"/>
</dbReference>
<dbReference type="PANTHER" id="PTHR45036">
    <property type="entry name" value="METHYLTRANSFERASE LIKE 7B"/>
    <property type="match status" value="1"/>
</dbReference>
<dbReference type="InterPro" id="IPR052356">
    <property type="entry name" value="Thiol_S-MT"/>
</dbReference>
<dbReference type="Proteomes" id="UP000092086">
    <property type="component" value="Unassembled WGS sequence"/>
</dbReference>
<feature type="domain" description="C-methyltransferase" evidence="2">
    <location>
        <begin position="244"/>
        <end position="402"/>
    </location>
</feature>
<sequence length="407" mass="45098">MKCRHCGTPLEHTFVDLGFAPPSNAYLQADDLSNPELHYPLRVKVCHRCWLVQTEDYTRAEELFSPDYAYFSSTSTSWLEHAAEYVRMITGRLNLGHESFVIEVASNDGYLLKNFVAADIPCLGIEPTAGTAAAAEALGIPVAREFFGEALGRQLATESRRVDLILGNNVYAHVPDINDFTRGLAAVLKPDGVVTLEFPHIVPLIEHTQFDTIYHEHFSYLSLTTVAHIFAAAGLRVWDVEELPTHGGSLRVYGCLTDSAIATTDRVDALLTREDRFGVTRLETYTEFQQRTDRVKVDLLAFLIEQKRAGRRVAAYGAAAKGNTLLNYAGVRPDLLPYVCDAAGSKQGKFMPGSHIPIYSPEALRENPPDYVVVLPWNIAHEVRTQLSDLVDEGVRLVTAVPELSVL</sequence>
<dbReference type="EMBL" id="LZIT01000240">
    <property type="protein sequence ID" value="OBG33186.1"/>
    <property type="molecule type" value="Genomic_DNA"/>
</dbReference>
<dbReference type="Pfam" id="PF08484">
    <property type="entry name" value="Methyltransf_14"/>
    <property type="match status" value="1"/>
</dbReference>
<dbReference type="SUPFAM" id="SSF53335">
    <property type="entry name" value="S-adenosyl-L-methionine-dependent methyltransferases"/>
    <property type="match status" value="1"/>
</dbReference>
<dbReference type="GO" id="GO:0008168">
    <property type="term" value="F:methyltransferase activity"/>
    <property type="evidence" value="ECO:0007669"/>
    <property type="project" value="UniProtKB-KW"/>
</dbReference>
<dbReference type="InterPro" id="IPR038576">
    <property type="entry name" value="Methyltransf_Zn-bd_dom_put_sf"/>
</dbReference>
<dbReference type="Pfam" id="PF13489">
    <property type="entry name" value="Methyltransf_23"/>
    <property type="match status" value="1"/>
</dbReference>
<dbReference type="RefSeq" id="WP_068212514.1">
    <property type="nucleotide sequence ID" value="NZ_LZIT01000240.1"/>
</dbReference>
<dbReference type="InterPro" id="IPR013630">
    <property type="entry name" value="Methyltransf_Zn-bd_dom_put"/>
</dbReference>
<dbReference type="Gene3D" id="3.40.50.150">
    <property type="entry name" value="Vaccinia Virus protein VP39"/>
    <property type="match status" value="1"/>
</dbReference>
<comment type="caution">
    <text evidence="3">The sequence shown here is derived from an EMBL/GenBank/DDBJ whole genome shotgun (WGS) entry which is preliminary data.</text>
</comment>
<dbReference type="AlphaFoldDB" id="A0ABD6NZM9"/>
<evidence type="ECO:0000313" key="4">
    <source>
        <dbReference type="Proteomes" id="UP000092086"/>
    </source>
</evidence>